<protein>
    <submittedName>
        <fullName evidence="1">Uncharacterized protein</fullName>
    </submittedName>
</protein>
<dbReference type="Proteomes" id="UP000064967">
    <property type="component" value="Chromosome"/>
</dbReference>
<dbReference type="RefSeq" id="WP_146646856.1">
    <property type="nucleotide sequence ID" value="NZ_CP012333.1"/>
</dbReference>
<dbReference type="AlphaFoldDB" id="A0A0K1PQL1"/>
<dbReference type="SUPFAM" id="SSF53182">
    <property type="entry name" value="Pyrrolidone carboxyl peptidase (pyroglutamate aminopeptidase)"/>
    <property type="match status" value="1"/>
</dbReference>
<reference evidence="1 2" key="1">
    <citation type="submission" date="2015-08" db="EMBL/GenBank/DDBJ databases">
        <authorList>
            <person name="Babu N.S."/>
            <person name="Beckwith C.J."/>
            <person name="Beseler K.G."/>
            <person name="Brison A."/>
            <person name="Carone J.V."/>
            <person name="Caskin T.P."/>
            <person name="Diamond M."/>
            <person name="Durham M.E."/>
            <person name="Foxe J.M."/>
            <person name="Go M."/>
            <person name="Henderson B.A."/>
            <person name="Jones I.B."/>
            <person name="McGettigan J.A."/>
            <person name="Micheletti S.J."/>
            <person name="Nasrallah M.E."/>
            <person name="Ortiz D."/>
            <person name="Piller C.R."/>
            <person name="Privatt S.R."/>
            <person name="Schneider S.L."/>
            <person name="Sharp S."/>
            <person name="Smith T.C."/>
            <person name="Stanton J.D."/>
            <person name="Ullery H.E."/>
            <person name="Wilson R.J."/>
            <person name="Serrano M.G."/>
            <person name="Buck G."/>
            <person name="Lee V."/>
            <person name="Wang Y."/>
            <person name="Carvalho R."/>
            <person name="Voegtly L."/>
            <person name="Shi R."/>
            <person name="Duckworth R."/>
            <person name="Johnson A."/>
            <person name="Loviza R."/>
            <person name="Walstead R."/>
            <person name="Shah Z."/>
            <person name="Kiflezghi M."/>
            <person name="Wade K."/>
            <person name="Ball S.L."/>
            <person name="Bradley K.W."/>
            <person name="Asai D.J."/>
            <person name="Bowman C.A."/>
            <person name="Russell D.A."/>
            <person name="Pope W.H."/>
            <person name="Jacobs-Sera D."/>
            <person name="Hendrix R.W."/>
            <person name="Hatfull G.F."/>
        </authorList>
    </citation>
    <scope>NUCLEOTIDE SEQUENCE [LARGE SCALE GENOMIC DNA]</scope>
    <source>
        <strain evidence="1 2">DSM 27648</strain>
    </source>
</reference>
<evidence type="ECO:0000313" key="1">
    <source>
        <dbReference type="EMBL" id="AKU95404.1"/>
    </source>
</evidence>
<keyword evidence="2" id="KW-1185">Reference proteome</keyword>
<dbReference type="KEGG" id="llu:AKJ09_02068"/>
<dbReference type="EMBL" id="CP012333">
    <property type="protein sequence ID" value="AKU95404.1"/>
    <property type="molecule type" value="Genomic_DNA"/>
</dbReference>
<gene>
    <name evidence="1" type="ORF">AKJ09_02068</name>
</gene>
<dbReference type="Gene3D" id="3.40.630.20">
    <property type="entry name" value="Peptidase C15, pyroglutamyl peptidase I-like"/>
    <property type="match status" value="1"/>
</dbReference>
<dbReference type="InterPro" id="IPR036440">
    <property type="entry name" value="Peptidase_C15-like_sf"/>
</dbReference>
<dbReference type="STRING" id="1391654.AKJ09_02068"/>
<evidence type="ECO:0000313" key="2">
    <source>
        <dbReference type="Proteomes" id="UP000064967"/>
    </source>
</evidence>
<organism evidence="1 2">
    <name type="scientific">Labilithrix luteola</name>
    <dbReference type="NCBI Taxonomy" id="1391654"/>
    <lineage>
        <taxon>Bacteria</taxon>
        <taxon>Pseudomonadati</taxon>
        <taxon>Myxococcota</taxon>
        <taxon>Polyangia</taxon>
        <taxon>Polyangiales</taxon>
        <taxon>Labilitrichaceae</taxon>
        <taxon>Labilithrix</taxon>
    </lineage>
</organism>
<accession>A0A0K1PQL1</accession>
<proteinExistence type="predicted"/>
<sequence length="339" mass="36423">MDTRTEAARRQYDANVKFAMSYSARCTVPKGHRRRVLVTGFGRFGRIGDNATGRIVSALVPGARYPETSPPTEPGAVDPPEPQLSVATTTLDLPSGESVDVCGMILPVYWDLATILIAKELEAFDPALVVMNGVAAERQPIWLELGATNRAKPLEDGSSQLRPAVRDDESFAKIIDGAPASEDARGNLLSWQAVESAARKTIIELADEIDNGVRFGDVLDDVRLAGYPRSSNTYLCNNVTYATGWLMSHPGRHVRLLRASPPLPGAINDVPIGLRKDLRDVPRVFIHWPAALATAHHHAGARLMSAIIDAQLAALSGGEAPTIGDNAFADSTLQGGETF</sequence>
<name>A0A0K1PQL1_9BACT</name>
<dbReference type="OrthoDB" id="9779738at2"/>